<dbReference type="CDD" id="cd06455">
    <property type="entry name" value="M3A_TOP"/>
    <property type="match status" value="1"/>
</dbReference>
<dbReference type="GO" id="GO:0005758">
    <property type="term" value="C:mitochondrial intermembrane space"/>
    <property type="evidence" value="ECO:0007669"/>
    <property type="project" value="TreeGrafter"/>
</dbReference>
<organism evidence="17 18">
    <name type="scientific">Aotus nancymaae</name>
    <name type="common">Ma's night monkey</name>
    <dbReference type="NCBI Taxonomy" id="37293"/>
    <lineage>
        <taxon>Eukaryota</taxon>
        <taxon>Metazoa</taxon>
        <taxon>Chordata</taxon>
        <taxon>Craniata</taxon>
        <taxon>Vertebrata</taxon>
        <taxon>Euteleostomi</taxon>
        <taxon>Mammalia</taxon>
        <taxon>Eutheria</taxon>
        <taxon>Euarchontoglires</taxon>
        <taxon>Primates</taxon>
        <taxon>Haplorrhini</taxon>
        <taxon>Platyrrhini</taxon>
        <taxon>Aotidae</taxon>
        <taxon>Aotus</taxon>
    </lineage>
</organism>
<dbReference type="AlphaFoldDB" id="A0A2K5EDB3"/>
<comment type="catalytic activity">
    <reaction evidence="11">
        <text>Preferential cleavage of bonds with hydrophobic residues at P1, P2 and P3' and a small residue at P1' in substrates of 5 to 15 residues.</text>
        <dbReference type="EC" id="3.4.24.15"/>
    </reaction>
</comment>
<dbReference type="GO" id="GO:0006518">
    <property type="term" value="P:peptide metabolic process"/>
    <property type="evidence" value="ECO:0007669"/>
    <property type="project" value="TreeGrafter"/>
</dbReference>
<dbReference type="InterPro" id="IPR024080">
    <property type="entry name" value="Neurolysin/TOP_N"/>
</dbReference>
<dbReference type="Proteomes" id="UP000233020">
    <property type="component" value="Unplaced"/>
</dbReference>
<evidence type="ECO:0000256" key="9">
    <source>
        <dbReference type="ARBA" id="ARBA00022833"/>
    </source>
</evidence>
<keyword evidence="5" id="KW-0597">Phosphoprotein</keyword>
<comment type="subcellular location">
    <subcellularLocation>
        <location evidence="1">Cytoplasm</location>
    </subcellularLocation>
</comment>
<dbReference type="InterPro" id="IPR045090">
    <property type="entry name" value="Pept_M3A_M3B"/>
</dbReference>
<dbReference type="FunFam" id="1.20.1050.40:FF:000001">
    <property type="entry name" value="Thimet oligopeptidase 1"/>
    <property type="match status" value="1"/>
</dbReference>
<dbReference type="GO" id="GO:0006508">
    <property type="term" value="P:proteolysis"/>
    <property type="evidence" value="ECO:0007669"/>
    <property type="project" value="UniProtKB-KW"/>
</dbReference>
<dbReference type="FunFam" id="3.40.390.10:FF:000006">
    <property type="entry name" value="Thimet oligopeptidase 1"/>
    <property type="match status" value="1"/>
</dbReference>
<evidence type="ECO:0000256" key="2">
    <source>
        <dbReference type="ARBA" id="ARBA00006040"/>
    </source>
</evidence>
<reference evidence="17" key="1">
    <citation type="submission" date="2025-08" db="UniProtKB">
        <authorList>
            <consortium name="Ensembl"/>
        </authorList>
    </citation>
    <scope>IDENTIFICATION</scope>
</reference>
<gene>
    <name evidence="17" type="primary">THOP1</name>
</gene>
<evidence type="ECO:0000256" key="10">
    <source>
        <dbReference type="ARBA" id="ARBA00023049"/>
    </source>
</evidence>
<protein>
    <recommendedName>
        <fullName evidence="13">Thimet oligopeptidase</fullName>
        <ecNumber evidence="12">3.4.24.15</ecNumber>
    </recommendedName>
</protein>
<dbReference type="Gene3D" id="1.20.1050.40">
    <property type="entry name" value="Endopeptidase. Chain P, domain 1"/>
    <property type="match status" value="1"/>
</dbReference>
<dbReference type="GeneTree" id="ENSGT00950000183171"/>
<evidence type="ECO:0000313" key="18">
    <source>
        <dbReference type="Proteomes" id="UP000233020"/>
    </source>
</evidence>
<dbReference type="GO" id="GO:0046872">
    <property type="term" value="F:metal ion binding"/>
    <property type="evidence" value="ECO:0007669"/>
    <property type="project" value="UniProtKB-UniRule"/>
</dbReference>
<dbReference type="EC" id="3.4.24.15" evidence="12"/>
<dbReference type="InterPro" id="IPR024077">
    <property type="entry name" value="Neurolysin/TOP_dom2"/>
</dbReference>
<evidence type="ECO:0000256" key="11">
    <source>
        <dbReference type="ARBA" id="ARBA00036235"/>
    </source>
</evidence>
<comment type="subunit">
    <text evidence="3">Monomer.</text>
</comment>
<evidence type="ECO:0000256" key="12">
    <source>
        <dbReference type="ARBA" id="ARBA00039079"/>
    </source>
</evidence>
<dbReference type="Gene3D" id="1.10.1370.10">
    <property type="entry name" value="Neurolysin, domain 3"/>
    <property type="match status" value="2"/>
</dbReference>
<evidence type="ECO:0000313" key="17">
    <source>
        <dbReference type="Ensembl" id="ENSANAP00000031207.1"/>
    </source>
</evidence>
<keyword evidence="7 15" id="KW-0479">Metal-binding</keyword>
<evidence type="ECO:0000256" key="7">
    <source>
        <dbReference type="ARBA" id="ARBA00022723"/>
    </source>
</evidence>
<sequence>MKPPAACAGDMADAPSPCSVGNYLRWDLSAQQIEERARELIEQTKRVYDQVGTQAFEDVSYESTLKALADVEVTYTVQRNSLDFPQHVSPSKDIRTASTEADKKLSEFDVEMSMREDVYQRIVWLQEKVQKDSLRPEAARYLERLIKLGRRNGLHLPRETQEKIKSIKKKLSLLCIDFNKNLNEDTTFLPFTVEELGGLPEDFLNSLEKTEDGRLKVTLKYPHYFPLLKKCHVPETRRKVEEAFNCRCKEENCAILKELVTLRAQKSRLLGFCTHADYVLEMNMAKTSQTVATFLDELAEKLKPLGEQEREVVTQGLLGIYQELLGLAFHQEEGAGAWHEDVRLYTARDAASGEVVGKFYLDLYPREGKYGHAACFGLQPGCLRQDGSRQIAIAAMVANFTKPTPDAPSLLQHDEVETYFHEFGHVMHQLCSQAEFAMFSGTHVERDFVEAPSQMLENWVWEKEPLLRMSRHYRTGSAVPQELLEKLIESRQANTGLFNLRQIVLAKVDQALHTQTDADPAEEYARLCQEILGVPATPGTNMPATFGHLAGGYDAQYYGYLWSEVYSMDMFHTRFKQEGVLNSKVGMDYRSCILRPGGSEDASAMLKRFLGRDPKQDAFLLSKGLQVGGCEPQAC</sequence>
<name>A0A2K5EDB3_AOTNA</name>
<evidence type="ECO:0000256" key="15">
    <source>
        <dbReference type="RuleBase" id="RU003435"/>
    </source>
</evidence>
<dbReference type="Ensembl" id="ENSANAT00000049251.1">
    <property type="protein sequence ID" value="ENSANAP00000031207.1"/>
    <property type="gene ID" value="ENSANAG00000033301.1"/>
</dbReference>
<keyword evidence="10 15" id="KW-0482">Metalloprotease</keyword>
<comment type="function">
    <text evidence="14">Involved in the metabolism of neuropeptides under 20 amino acid residues long. Involved in cytoplasmic peptide degradation. Able to degrade the amyloid-beta precursor protein and generate amyloidogenic fragments. Also acts as a regulator of cannabinoid signaling pathway by mediating degradation of hemopressin, an antagonist peptide of the cannabinoid receptor CNR1.</text>
</comment>
<keyword evidence="18" id="KW-1185">Reference proteome</keyword>
<evidence type="ECO:0000256" key="6">
    <source>
        <dbReference type="ARBA" id="ARBA00022670"/>
    </source>
</evidence>
<feature type="domain" description="Peptidase M3A/M3B catalytic" evidence="16">
    <location>
        <begin position="311"/>
        <end position="623"/>
    </location>
</feature>
<comment type="similarity">
    <text evidence="2 15">Belongs to the peptidase M3 family.</text>
</comment>
<accession>A0A2K5EDB3</accession>
<evidence type="ECO:0000256" key="5">
    <source>
        <dbReference type="ARBA" id="ARBA00022553"/>
    </source>
</evidence>
<dbReference type="InterPro" id="IPR001567">
    <property type="entry name" value="Pept_M3A_M3B_dom"/>
</dbReference>
<proteinExistence type="inferred from homology"/>
<evidence type="ECO:0000256" key="8">
    <source>
        <dbReference type="ARBA" id="ARBA00022801"/>
    </source>
</evidence>
<evidence type="ECO:0000256" key="1">
    <source>
        <dbReference type="ARBA" id="ARBA00004496"/>
    </source>
</evidence>
<evidence type="ECO:0000259" key="16">
    <source>
        <dbReference type="Pfam" id="PF01432"/>
    </source>
</evidence>
<keyword evidence="8 15" id="KW-0378">Hydrolase</keyword>
<evidence type="ECO:0000256" key="14">
    <source>
        <dbReference type="ARBA" id="ARBA00045978"/>
    </source>
</evidence>
<dbReference type="GO" id="GO:0004222">
    <property type="term" value="F:metalloendopeptidase activity"/>
    <property type="evidence" value="ECO:0007669"/>
    <property type="project" value="InterPro"/>
</dbReference>
<dbReference type="PANTHER" id="PTHR11804">
    <property type="entry name" value="PROTEASE M3 THIMET OLIGOPEPTIDASE-RELATED"/>
    <property type="match status" value="1"/>
</dbReference>
<dbReference type="Pfam" id="PF01432">
    <property type="entry name" value="Peptidase_M3"/>
    <property type="match status" value="1"/>
</dbReference>
<keyword evidence="4" id="KW-0963">Cytoplasm</keyword>
<dbReference type="SUPFAM" id="SSF55486">
    <property type="entry name" value="Metalloproteases ('zincins'), catalytic domain"/>
    <property type="match status" value="1"/>
</dbReference>
<evidence type="ECO:0000256" key="4">
    <source>
        <dbReference type="ARBA" id="ARBA00022490"/>
    </source>
</evidence>
<evidence type="ECO:0000256" key="13">
    <source>
        <dbReference type="ARBA" id="ARBA00039633"/>
    </source>
</evidence>
<keyword evidence="6 15" id="KW-0645">Protease</keyword>
<comment type="cofactor">
    <cofactor evidence="15">
        <name>Zn(2+)</name>
        <dbReference type="ChEBI" id="CHEBI:29105"/>
    </cofactor>
    <text evidence="15">Binds 1 zinc ion.</text>
</comment>
<evidence type="ECO:0000256" key="3">
    <source>
        <dbReference type="ARBA" id="ARBA00011245"/>
    </source>
</evidence>
<keyword evidence="9 15" id="KW-0862">Zinc</keyword>
<reference evidence="17" key="2">
    <citation type="submission" date="2025-09" db="UniProtKB">
        <authorList>
            <consortium name="Ensembl"/>
        </authorList>
    </citation>
    <scope>IDENTIFICATION</scope>
</reference>
<dbReference type="PANTHER" id="PTHR11804:SF50">
    <property type="entry name" value="THIMET OLIGOPEPTIDASE"/>
    <property type="match status" value="1"/>
</dbReference>